<organism evidence="8 9">
    <name type="scientific">Vibrio aerogenes CECT 7868</name>
    <dbReference type="NCBI Taxonomy" id="1216006"/>
    <lineage>
        <taxon>Bacteria</taxon>
        <taxon>Pseudomonadati</taxon>
        <taxon>Pseudomonadota</taxon>
        <taxon>Gammaproteobacteria</taxon>
        <taxon>Vibrionales</taxon>
        <taxon>Vibrionaceae</taxon>
        <taxon>Vibrio</taxon>
    </lineage>
</organism>
<keyword evidence="8" id="KW-0489">Methyltransferase</keyword>
<dbReference type="GO" id="GO:0016491">
    <property type="term" value="F:oxidoreductase activity"/>
    <property type="evidence" value="ECO:0007669"/>
    <property type="project" value="UniProtKB-KW"/>
</dbReference>
<dbReference type="InterPro" id="IPR006222">
    <property type="entry name" value="GCVT_N"/>
</dbReference>
<evidence type="ECO:0000259" key="6">
    <source>
        <dbReference type="Pfam" id="PF08669"/>
    </source>
</evidence>
<sequence length="972" mass="106693">MINPRLPAPSGKWINRDEPVEFEFEGKTYHGYAGDSVASALIANDQWLMSRSFKYHRPRGPLTMAGQDGNTLVQLPDEPNALADKTPVRQGLNVMGQNYNGTLEKDKDAKLELGARFMPVGFYYRAFYKPQGIWDKWEPLIRKKAGLGVADLNFKPEYFDKAYLFCDIAVIGGGPAGLKAALKAADAGAKVILIDENNTLGGALNYHRFDEQGTLADSLIDTLVSQVTAHDHIEVYTNATCNGWFADNYLPVLQGHRMYKVRAKQCIVASGCFEQHVVFHNNDIPGVVMTSAAMRLMKLYAIKPGSRAVLVTGNDDAYFAAVELVQSGVTVAMIVDMRQEGPDTKMRAIAGKYEIPVRANATVYEAHATHDKKRLASVMVHDMTGKGKVAAAGLNVECDLLCMSAGYMPVYQLLCQAGAQLTYDDESARFAITRLPAHLHIAGSVNGIHGIDAVLADGEQAAIRCLNALEMDDTIPATVVCTKQTNFGWPVFKHPKGKEFVDFDEDLQIKDIVNATKMGYRDIQLVKRFSTVGMGPSQGRHSALPTARLVADATDRTVSETGVTTARPPFVPEKLAYVAGRIFTPYRQTPMQQRHQTLGAHMIPAGQWRRPAFYGDKAHRDALIQAEASHVRTAVGIIDVSTLGGLEIRGPDAAEFLNRMYTFGFLKQPVGKTRYAVLTNEQGVVVDDGVACRISDNHFYVTATTGGVESVYRSMTQWNAQWCLDVDIANVTSAFAAVNVAGPLSRRVVEKVCHDVDFSQDKFPYLAYREGTIAGMPVRLMRVGFVGELGYEIHVPFLFGQALWDVLMEAGHEFDIKPFGVETQRLLRLEKGHIIVSQDTDGMSHPGELSLGWAVSRKKPFYVGCRSVDIVMNGKQTRKLVGFRLDATQTKPAEGHLVLANAQDATSDITGNVTSSEFSTTVGAHIGMAYVGVEQQEIGSKIPIRVDGGEVVVAEVVSLPFYDPDNRRQEVK</sequence>
<dbReference type="PANTHER" id="PTHR43757:SF2">
    <property type="entry name" value="AMINOMETHYLTRANSFERASE, MITOCHONDRIAL"/>
    <property type="match status" value="1"/>
</dbReference>
<dbReference type="InterPro" id="IPR013977">
    <property type="entry name" value="GcvT_C"/>
</dbReference>
<dbReference type="InterPro" id="IPR028896">
    <property type="entry name" value="GcvT/YgfZ/DmdA"/>
</dbReference>
<dbReference type="InterPro" id="IPR042204">
    <property type="entry name" value="2Fe-2S-bd_N"/>
</dbReference>
<dbReference type="InterPro" id="IPR041854">
    <property type="entry name" value="BFD-like_2Fe2S-bd_dom_sf"/>
</dbReference>
<dbReference type="Pfam" id="PF13510">
    <property type="entry name" value="Fer2_4"/>
    <property type="match status" value="1"/>
</dbReference>
<dbReference type="OrthoDB" id="5287468at2"/>
<keyword evidence="9" id="KW-1185">Reference proteome</keyword>
<dbReference type="Proteomes" id="UP000184608">
    <property type="component" value="Unassembled WGS sequence"/>
</dbReference>
<protein>
    <submittedName>
        <fullName evidence="8">Aminomethyltransferase</fullName>
        <ecNumber evidence="8">2.1.2.10</ecNumber>
    </submittedName>
</protein>
<evidence type="ECO:0000259" key="4">
    <source>
        <dbReference type="Pfam" id="PF01571"/>
    </source>
</evidence>
<keyword evidence="2" id="KW-0032">Aminotransferase</keyword>
<evidence type="ECO:0000256" key="3">
    <source>
        <dbReference type="ARBA" id="ARBA00023002"/>
    </source>
</evidence>
<dbReference type="Gene3D" id="1.10.10.1100">
    <property type="entry name" value="BFD-like [2Fe-2S]-binding domain"/>
    <property type="match status" value="1"/>
</dbReference>
<dbReference type="GO" id="GO:0004047">
    <property type="term" value="F:aminomethyltransferase activity"/>
    <property type="evidence" value="ECO:0007669"/>
    <property type="project" value="UniProtKB-EC"/>
</dbReference>
<dbReference type="PRINTS" id="PR00368">
    <property type="entry name" value="FADPNR"/>
</dbReference>
<dbReference type="EMBL" id="FQXZ01000044">
    <property type="protein sequence ID" value="SHI52573.1"/>
    <property type="molecule type" value="Genomic_DNA"/>
</dbReference>
<evidence type="ECO:0000313" key="8">
    <source>
        <dbReference type="EMBL" id="SHI52573.1"/>
    </source>
</evidence>
<feature type="domain" description="SoxA A3" evidence="7">
    <location>
        <begin position="496"/>
        <end position="580"/>
    </location>
</feature>
<dbReference type="SUPFAM" id="SSF101790">
    <property type="entry name" value="Aminomethyltransferase beta-barrel domain"/>
    <property type="match status" value="1"/>
</dbReference>
<dbReference type="EC" id="2.1.2.10" evidence="8"/>
<comment type="similarity">
    <text evidence="1">Belongs to the GcvT family.</text>
</comment>
<dbReference type="RefSeq" id="WP_073605483.1">
    <property type="nucleotide sequence ID" value="NZ_FQXZ01000044.1"/>
</dbReference>
<dbReference type="GO" id="GO:0032259">
    <property type="term" value="P:methylation"/>
    <property type="evidence" value="ECO:0007669"/>
    <property type="project" value="UniProtKB-KW"/>
</dbReference>
<dbReference type="SUPFAM" id="SSF51905">
    <property type="entry name" value="FAD/NAD(P)-binding domain"/>
    <property type="match status" value="1"/>
</dbReference>
<evidence type="ECO:0000313" key="9">
    <source>
        <dbReference type="Proteomes" id="UP000184608"/>
    </source>
</evidence>
<dbReference type="InterPro" id="IPR023753">
    <property type="entry name" value="FAD/NAD-binding_dom"/>
</dbReference>
<dbReference type="Gene3D" id="3.50.50.60">
    <property type="entry name" value="FAD/NAD(P)-binding domain"/>
    <property type="match status" value="1"/>
</dbReference>
<dbReference type="SUPFAM" id="SSF103025">
    <property type="entry name" value="Folate-binding domain"/>
    <property type="match status" value="1"/>
</dbReference>
<dbReference type="GO" id="GO:0008483">
    <property type="term" value="F:transaminase activity"/>
    <property type="evidence" value="ECO:0007669"/>
    <property type="project" value="UniProtKB-KW"/>
</dbReference>
<dbReference type="PANTHER" id="PTHR43757">
    <property type="entry name" value="AMINOMETHYLTRANSFERASE"/>
    <property type="match status" value="1"/>
</dbReference>
<evidence type="ECO:0000256" key="1">
    <source>
        <dbReference type="ARBA" id="ARBA00008609"/>
    </source>
</evidence>
<dbReference type="Gene3D" id="3.10.20.440">
    <property type="entry name" value="2Fe-2S iron-sulphur cluster binding domain, sarcosine oxidase, alpha subunit, N-terminal domain"/>
    <property type="match status" value="1"/>
</dbReference>
<feature type="domain" description="Aminomethyltransferase C-terminal" evidence="6">
    <location>
        <begin position="878"/>
        <end position="963"/>
    </location>
</feature>
<dbReference type="Pfam" id="PF01571">
    <property type="entry name" value="GCV_T"/>
    <property type="match status" value="1"/>
</dbReference>
<dbReference type="InterPro" id="IPR027266">
    <property type="entry name" value="TrmE/GcvT-like"/>
</dbReference>
<dbReference type="STRING" id="1216006.VA7868_03876"/>
<dbReference type="InterPro" id="IPR041117">
    <property type="entry name" value="SoxA_A3"/>
</dbReference>
<dbReference type="PRINTS" id="PR00411">
    <property type="entry name" value="PNDRDTASEI"/>
</dbReference>
<evidence type="ECO:0000259" key="7">
    <source>
        <dbReference type="Pfam" id="PF17806"/>
    </source>
</evidence>
<keyword evidence="8" id="KW-0808">Transferase</keyword>
<dbReference type="InterPro" id="IPR029043">
    <property type="entry name" value="GcvT/YgfZ_C"/>
</dbReference>
<dbReference type="GO" id="GO:0008168">
    <property type="term" value="F:methyltransferase activity"/>
    <property type="evidence" value="ECO:0007669"/>
    <property type="project" value="UniProtKB-KW"/>
</dbReference>
<feature type="domain" description="GCVT N-terminal" evidence="4">
    <location>
        <begin position="591"/>
        <end position="859"/>
    </location>
</feature>
<evidence type="ECO:0000259" key="5">
    <source>
        <dbReference type="Pfam" id="PF07992"/>
    </source>
</evidence>
<accession>A0A1M6BVD3</accession>
<dbReference type="Pfam" id="PF08669">
    <property type="entry name" value="GCV_T_C"/>
    <property type="match status" value="1"/>
</dbReference>
<proteinExistence type="inferred from homology"/>
<keyword evidence="3" id="KW-0560">Oxidoreductase</keyword>
<dbReference type="Gene3D" id="3.30.1360.120">
    <property type="entry name" value="Probable tRNA modification gtpase trme, domain 1"/>
    <property type="match status" value="1"/>
</dbReference>
<name>A0A1M6BVD3_9VIBR</name>
<reference evidence="8 9" key="1">
    <citation type="submission" date="2016-11" db="EMBL/GenBank/DDBJ databases">
        <authorList>
            <person name="Jaros S."/>
            <person name="Januszkiewicz K."/>
            <person name="Wedrychowicz H."/>
        </authorList>
    </citation>
    <scope>NUCLEOTIDE SEQUENCE [LARGE SCALE GENOMIC DNA]</scope>
    <source>
        <strain evidence="8 9">CECT 7868</strain>
    </source>
</reference>
<dbReference type="Pfam" id="PF17806">
    <property type="entry name" value="SO_alpha_A3"/>
    <property type="match status" value="1"/>
</dbReference>
<feature type="domain" description="FAD/NAD(P)-binding" evidence="5">
    <location>
        <begin position="167"/>
        <end position="421"/>
    </location>
</feature>
<dbReference type="AlphaFoldDB" id="A0A1M6BVD3"/>
<gene>
    <name evidence="8" type="primary">gcvT_2</name>
    <name evidence="8" type="ORF">VA7868_03876</name>
</gene>
<dbReference type="InterPro" id="IPR036188">
    <property type="entry name" value="FAD/NAD-bd_sf"/>
</dbReference>
<dbReference type="Pfam" id="PF07992">
    <property type="entry name" value="Pyr_redox_2"/>
    <property type="match status" value="1"/>
</dbReference>
<evidence type="ECO:0000256" key="2">
    <source>
        <dbReference type="ARBA" id="ARBA00022576"/>
    </source>
</evidence>